<dbReference type="KEGG" id="prh:LT40_18015"/>
<dbReference type="HOGENOM" id="CLU_397312_0_0_6"/>
<dbReference type="Proteomes" id="UP000029499">
    <property type="component" value="Chromosome"/>
</dbReference>
<protein>
    <submittedName>
        <fullName evidence="1">Uncharacterized protein</fullName>
    </submittedName>
</protein>
<evidence type="ECO:0000313" key="2">
    <source>
        <dbReference type="Proteomes" id="UP000029499"/>
    </source>
</evidence>
<dbReference type="RefSeq" id="WP_043192416.1">
    <property type="nucleotide sequence ID" value="NZ_CP009533.1"/>
</dbReference>
<name>A0A089YXM6_9PSED</name>
<dbReference type="EMBL" id="CP009533">
    <property type="protein sequence ID" value="AIS19192.1"/>
    <property type="molecule type" value="Genomic_DNA"/>
</dbReference>
<evidence type="ECO:0000313" key="1">
    <source>
        <dbReference type="EMBL" id="AIS19192.1"/>
    </source>
</evidence>
<gene>
    <name evidence="1" type="ORF">LT40_18015</name>
</gene>
<accession>A0A089YXM6</accession>
<organism evidence="1 2">
    <name type="scientific">Pseudomonas rhizosphaerae</name>
    <dbReference type="NCBI Taxonomy" id="216142"/>
    <lineage>
        <taxon>Bacteria</taxon>
        <taxon>Pseudomonadati</taxon>
        <taxon>Pseudomonadota</taxon>
        <taxon>Gammaproteobacteria</taxon>
        <taxon>Pseudomonadales</taxon>
        <taxon>Pseudomonadaceae</taxon>
        <taxon>Pseudomonas</taxon>
    </lineage>
</organism>
<sequence length="690" mass="72969">MTVLKQLSKTQKLARVSAPRAPRVYAPASFVEKITEVPLYPTNILRFDAFAATVEVAVPWSDDYYPADAGLGKPADALELEWDGTLITSSRYEITAADQTNKVPLILELPLTSADDWDTVAHRLGYRIDWGDTDAYDFGDSQPAYVDTTPPGRPTLGKLLFPGLTPGPGGQYVITLQDLDPATQDLITEVPSYSGEWQGDLIEPFITTNGRPPDYLGTTTRLPPGNTLPNPVVLRFAFADMDAAGDGTHTLGYRVTDLAGNKSVISQETAVRFVLHNTPINLAPPEIPLFADDGVIDEADGRILDVEIPPYQNVAVDDEFVLLWGNRMVGAGKVTNVGDTPLAKIRVPYAAVLAGDPNGNNALRYTTQASYQVIRSQALVATSPLLLNVLVNIATPAGPDPDPDTPENENLALPSLLSTGSGATANVITAAQYAQNATITIPWPTAGDLLAGDLITVSYAGTDVPPAARAVTATEVSNSTLDPFTLLASQIGSAGAGAIQLKYVVERTIPASSPYPPVTNTSYSAVQIVQVTSPGSTPGGGGPLPVGEFLNRNASGFLDRCNTTNGAIFRIPLTYANAAVNDRIVLNGQGIGGRPTAPGAALPGTEFTATDTVNPEEFAQKYIDFRILASAFVPTLYPGRYNHLEVHHEITNASGTGATNPPSITQVTMVGSECSFDTNSQVSNASVKPA</sequence>
<keyword evidence="2" id="KW-1185">Reference proteome</keyword>
<dbReference type="OrthoDB" id="6891193at2"/>
<proteinExistence type="predicted"/>
<dbReference type="AlphaFoldDB" id="A0A089YXM6"/>
<reference evidence="1 2" key="1">
    <citation type="journal article" date="2015" name="J. Biotechnol.">
        <title>Complete genome sequence of Pseudomonas rhizosphaerae IH5T (=DSM 16299T), a phosphate-solubilizing rhizobacterium for bacterial biofertilizer.</title>
        <authorList>
            <person name="Kwak Y."/>
            <person name="Jung B.K."/>
            <person name="Shin J.H."/>
        </authorList>
    </citation>
    <scope>NUCLEOTIDE SEQUENCE [LARGE SCALE GENOMIC DNA]</scope>
    <source>
        <strain evidence="1">DSM 16299</strain>
    </source>
</reference>